<dbReference type="Proteomes" id="UP000293347">
    <property type="component" value="Unassembled WGS sequence"/>
</dbReference>
<dbReference type="RefSeq" id="WP_131595909.1">
    <property type="nucleotide sequence ID" value="NZ_SJSL01000002.1"/>
</dbReference>
<name>A0A4V2ML93_9SPHI</name>
<evidence type="ECO:0000313" key="2">
    <source>
        <dbReference type="Proteomes" id="UP000293347"/>
    </source>
</evidence>
<gene>
    <name evidence="1" type="ORF">EZ437_10695</name>
</gene>
<accession>A0A4V2ML93</accession>
<dbReference type="OrthoDB" id="1550430at2"/>
<dbReference type="EMBL" id="SJSL01000002">
    <property type="protein sequence ID" value="TCD01217.1"/>
    <property type="molecule type" value="Genomic_DNA"/>
</dbReference>
<sequence length="314" mass="35762">MEPSKAFLYHSFPRRREGDVDHTKGLKILESIFKSGLLITPEVYKLQESLTDDSNGQEIIVVQKRVCFTEISESELADHASHFGDITLQFELDSLLQSGLSPVFYLPQNSQEKIWGPYGTLLTRISEVQVVLKRLEILDNMAKDPTLQEEELILKGDSIDEIHTGLRIKDMSPILSALECGVRPFKELHGAIRSLSSLFYPMENTRYSGKLGYYRQREWRIGSDLMSNGVPLAKDLTLEEKDVLVGLDKVFYEKELRTGNGLKKIVDLSKYLRKIGDKKTSELITKIVIPETIIPPVKELLKKYNLDIELAVYS</sequence>
<dbReference type="InterPro" id="IPR021223">
    <property type="entry name" value="AbiGi"/>
</dbReference>
<keyword evidence="2" id="KW-1185">Reference proteome</keyword>
<dbReference type="Pfam" id="PF10899">
    <property type="entry name" value="AbiGi"/>
    <property type="match status" value="1"/>
</dbReference>
<reference evidence="1 2" key="1">
    <citation type="submission" date="2019-02" db="EMBL/GenBank/DDBJ databases">
        <title>Pedobacter sp. RP-1-14 sp. nov., isolated from Arctic soil.</title>
        <authorList>
            <person name="Dahal R.H."/>
        </authorList>
    </citation>
    <scope>NUCLEOTIDE SEQUENCE [LARGE SCALE GENOMIC DNA]</scope>
    <source>
        <strain evidence="1 2">RP-1-14</strain>
    </source>
</reference>
<dbReference type="AlphaFoldDB" id="A0A4V2ML93"/>
<comment type="caution">
    <text evidence="1">The sequence shown here is derived from an EMBL/GenBank/DDBJ whole genome shotgun (WGS) entry which is preliminary data.</text>
</comment>
<organism evidence="1 2">
    <name type="scientific">Pedobacter psychroterrae</name>
    <dbReference type="NCBI Taxonomy" id="2530453"/>
    <lineage>
        <taxon>Bacteria</taxon>
        <taxon>Pseudomonadati</taxon>
        <taxon>Bacteroidota</taxon>
        <taxon>Sphingobacteriia</taxon>
        <taxon>Sphingobacteriales</taxon>
        <taxon>Sphingobacteriaceae</taxon>
        <taxon>Pedobacter</taxon>
    </lineage>
</organism>
<proteinExistence type="predicted"/>
<evidence type="ECO:0000313" key="1">
    <source>
        <dbReference type="EMBL" id="TCD01217.1"/>
    </source>
</evidence>
<protein>
    <submittedName>
        <fullName evidence="1">Uncharacterized protein</fullName>
    </submittedName>
</protein>